<evidence type="ECO:0000313" key="3">
    <source>
        <dbReference type="EMBL" id="XCH23493.1"/>
    </source>
</evidence>
<feature type="compositionally biased region" description="Low complexity" evidence="1">
    <location>
        <begin position="36"/>
        <end position="54"/>
    </location>
</feature>
<feature type="compositionally biased region" description="Polar residues" evidence="1">
    <location>
        <begin position="71"/>
        <end position="84"/>
    </location>
</feature>
<keyword evidence="2" id="KW-0732">Signal</keyword>
<organism evidence="3">
    <name type="scientific">Dyadobacter sp. 676</name>
    <dbReference type="NCBI Taxonomy" id="3088362"/>
    <lineage>
        <taxon>Bacteria</taxon>
        <taxon>Pseudomonadati</taxon>
        <taxon>Bacteroidota</taxon>
        <taxon>Cytophagia</taxon>
        <taxon>Cytophagales</taxon>
        <taxon>Spirosomataceae</taxon>
        <taxon>Dyadobacter</taxon>
    </lineage>
</organism>
<evidence type="ECO:0000256" key="1">
    <source>
        <dbReference type="SAM" id="MobiDB-lite"/>
    </source>
</evidence>
<accession>A0AAU8FHS7</accession>
<feature type="signal peptide" evidence="2">
    <location>
        <begin position="1"/>
        <end position="21"/>
    </location>
</feature>
<sequence>MKSRTLYIAAMLLMTTTALPAQSTSAQTKAKSSEKQGAAAGNASRQSQGSASSGVTSEATIGTPPTHIDKTNNVPPASNPQNEGVNAVNRKKSASTVQERPKKESTSSQPVRNAEKHPGQKKDRP</sequence>
<dbReference type="EMBL" id="CP159289">
    <property type="protein sequence ID" value="XCH23493.1"/>
    <property type="molecule type" value="Genomic_DNA"/>
</dbReference>
<feature type="compositionally biased region" description="Basic and acidic residues" evidence="1">
    <location>
        <begin position="113"/>
        <end position="125"/>
    </location>
</feature>
<name>A0AAU8FHS7_9BACT</name>
<dbReference type="RefSeq" id="WP_353718817.1">
    <property type="nucleotide sequence ID" value="NZ_CP159289.1"/>
</dbReference>
<feature type="region of interest" description="Disordered" evidence="1">
    <location>
        <begin position="18"/>
        <end position="125"/>
    </location>
</feature>
<protein>
    <recommendedName>
        <fullName evidence="4">Serine/threonine protein kinase</fullName>
    </recommendedName>
</protein>
<gene>
    <name evidence="3" type="ORF">ABV298_24780</name>
</gene>
<evidence type="ECO:0008006" key="4">
    <source>
        <dbReference type="Google" id="ProtNLM"/>
    </source>
</evidence>
<evidence type="ECO:0000256" key="2">
    <source>
        <dbReference type="SAM" id="SignalP"/>
    </source>
</evidence>
<reference evidence="3" key="1">
    <citation type="submission" date="2024-06" db="EMBL/GenBank/DDBJ databases">
        <title>Sequencing and assembly of the genome of Dyadobacter sp. strain 676, a symbiont of Cyamopsis tetragonoloba.</title>
        <authorList>
            <person name="Guro P."/>
            <person name="Sazanova A."/>
            <person name="Kuznetsova I."/>
            <person name="Belimov A."/>
            <person name="Safronova V."/>
        </authorList>
    </citation>
    <scope>NUCLEOTIDE SEQUENCE</scope>
    <source>
        <strain evidence="3">676</strain>
    </source>
</reference>
<feature type="chain" id="PRO_5043482063" description="Serine/threonine protein kinase" evidence="2">
    <location>
        <begin position="22"/>
        <end position="125"/>
    </location>
</feature>
<dbReference type="AlphaFoldDB" id="A0AAU8FHS7"/>
<feature type="compositionally biased region" description="Polar residues" evidence="1">
    <location>
        <begin position="18"/>
        <end position="30"/>
    </location>
</feature>
<proteinExistence type="predicted"/>